<dbReference type="InParanoid" id="A0A6J1WG24"/>
<feature type="transmembrane region" description="Helical" evidence="1">
    <location>
        <begin position="124"/>
        <end position="152"/>
    </location>
</feature>
<evidence type="ECO:0000313" key="2">
    <source>
        <dbReference type="Proteomes" id="UP001652740"/>
    </source>
</evidence>
<dbReference type="KEGG" id="gmw:113513053"/>
<proteinExistence type="predicted"/>
<dbReference type="AlphaFoldDB" id="A0A6J1WG24"/>
<keyword evidence="1" id="KW-0812">Transmembrane</keyword>
<evidence type="ECO:0000313" key="3">
    <source>
        <dbReference type="RefSeq" id="XP_026752841.2"/>
    </source>
</evidence>
<feature type="transmembrane region" description="Helical" evidence="1">
    <location>
        <begin position="93"/>
        <end position="118"/>
    </location>
</feature>
<dbReference type="RefSeq" id="XP_026752841.2">
    <property type="nucleotide sequence ID" value="XM_026897040.3"/>
</dbReference>
<keyword evidence="2" id="KW-1185">Reference proteome</keyword>
<keyword evidence="1" id="KW-0472">Membrane</keyword>
<organism evidence="2 3">
    <name type="scientific">Galleria mellonella</name>
    <name type="common">Greater wax moth</name>
    <dbReference type="NCBI Taxonomy" id="7137"/>
    <lineage>
        <taxon>Eukaryota</taxon>
        <taxon>Metazoa</taxon>
        <taxon>Ecdysozoa</taxon>
        <taxon>Arthropoda</taxon>
        <taxon>Hexapoda</taxon>
        <taxon>Insecta</taxon>
        <taxon>Pterygota</taxon>
        <taxon>Neoptera</taxon>
        <taxon>Endopterygota</taxon>
        <taxon>Lepidoptera</taxon>
        <taxon>Glossata</taxon>
        <taxon>Ditrysia</taxon>
        <taxon>Pyraloidea</taxon>
        <taxon>Pyralidae</taxon>
        <taxon>Galleriinae</taxon>
        <taxon>Galleria</taxon>
    </lineage>
</organism>
<dbReference type="GeneID" id="113513053"/>
<gene>
    <name evidence="3" type="primary">LOC113513053</name>
</gene>
<sequence length="168" mass="19076">MALGFLIPKNFICRYSLRTGATVFGILMSCLMIVSCIATLIQVLSMDSRHSCGGFPWRNAYSFSITAVLYSLIMLAVNLWFIWGLKKEKASVVLSWVVITATWLIQLLCLMIVLLSMYSKEANFSAWLFSIIFTIIGYGILLYGCLIGYAYWLELKNKRRPSTPEIDE</sequence>
<protein>
    <submittedName>
        <fullName evidence="3">Uncharacterized protein LOC113513053</fullName>
    </submittedName>
</protein>
<evidence type="ECO:0000256" key="1">
    <source>
        <dbReference type="SAM" id="Phobius"/>
    </source>
</evidence>
<accession>A0A6J1WG24</accession>
<feature type="transmembrane region" description="Helical" evidence="1">
    <location>
        <begin position="61"/>
        <end position="81"/>
    </location>
</feature>
<reference evidence="3" key="1">
    <citation type="submission" date="2025-08" db="UniProtKB">
        <authorList>
            <consortium name="RefSeq"/>
        </authorList>
    </citation>
    <scope>IDENTIFICATION</scope>
    <source>
        <tissue evidence="3">Whole larvae</tissue>
    </source>
</reference>
<feature type="transmembrane region" description="Helical" evidence="1">
    <location>
        <begin position="21"/>
        <end position="41"/>
    </location>
</feature>
<dbReference type="Proteomes" id="UP001652740">
    <property type="component" value="Unplaced"/>
</dbReference>
<name>A0A6J1WG24_GALME</name>
<keyword evidence="1" id="KW-1133">Transmembrane helix</keyword>